<evidence type="ECO:0000256" key="3">
    <source>
        <dbReference type="ARBA" id="ARBA00022723"/>
    </source>
</evidence>
<evidence type="ECO:0000256" key="1">
    <source>
        <dbReference type="ARBA" id="ARBA00001913"/>
    </source>
</evidence>
<dbReference type="SUPFAM" id="SSF53649">
    <property type="entry name" value="Alkaline phosphatase-like"/>
    <property type="match status" value="1"/>
</dbReference>
<dbReference type="GO" id="GO:0046872">
    <property type="term" value="F:metal ion binding"/>
    <property type="evidence" value="ECO:0007669"/>
    <property type="project" value="UniProtKB-KW"/>
</dbReference>
<protein>
    <submittedName>
        <fullName evidence="8">Arylsulfatase I-like</fullName>
    </submittedName>
</protein>
<evidence type="ECO:0000313" key="7">
    <source>
        <dbReference type="Proteomes" id="UP000504606"/>
    </source>
</evidence>
<dbReference type="PANTHER" id="PTHR10342">
    <property type="entry name" value="ARYLSULFATASE"/>
    <property type="match status" value="1"/>
</dbReference>
<keyword evidence="5" id="KW-0325">Glycoprotein</keyword>
<dbReference type="InterPro" id="IPR017850">
    <property type="entry name" value="Alkaline_phosphatase_core_sf"/>
</dbReference>
<evidence type="ECO:0000259" key="6">
    <source>
        <dbReference type="Pfam" id="PF00884"/>
    </source>
</evidence>
<comment type="similarity">
    <text evidence="2">Belongs to the sulfatase family.</text>
</comment>
<keyword evidence="3" id="KW-0479">Metal-binding</keyword>
<proteinExistence type="inferred from homology"/>
<gene>
    <name evidence="8" type="primary">LOC127750880</name>
</gene>
<dbReference type="KEGG" id="foc:127750880"/>
<accession>A0A9C6X5B2</accession>
<dbReference type="InterPro" id="IPR047115">
    <property type="entry name" value="ARSB"/>
</dbReference>
<dbReference type="OrthoDB" id="103349at2759"/>
<dbReference type="AlphaFoldDB" id="A0A9C6X5B2"/>
<reference evidence="8" key="1">
    <citation type="submission" date="2025-08" db="UniProtKB">
        <authorList>
            <consortium name="RefSeq"/>
        </authorList>
    </citation>
    <scope>IDENTIFICATION</scope>
    <source>
        <tissue evidence="8">Whole organism</tissue>
    </source>
</reference>
<keyword evidence="4" id="KW-0106">Calcium</keyword>
<keyword evidence="7" id="KW-1185">Reference proteome</keyword>
<dbReference type="InterPro" id="IPR000917">
    <property type="entry name" value="Sulfatase_N"/>
</dbReference>
<dbReference type="Proteomes" id="UP000504606">
    <property type="component" value="Unplaced"/>
</dbReference>
<dbReference type="GO" id="GO:0008484">
    <property type="term" value="F:sulfuric ester hydrolase activity"/>
    <property type="evidence" value="ECO:0007669"/>
    <property type="project" value="InterPro"/>
</dbReference>
<dbReference type="GeneID" id="127750880"/>
<sequence>MGGYDMRRNMSVAWDAAGRYSTDLFTEEAVRLIGEHPADDPESPLFLYLAHLAPHTGNRDNPFQALDEDVAHFGHIADPERRVYAAMVRRLDQGVGEVVAALRQRGMLEDSVILFMSDNGAPTFGIHSNRGSNFPLRGMKESPWEGGVRGVAALWSPRLAAPGRVSNALLHVSDWLPTLLSAAGANASALPLLDGVDQWDALTRGGPSRRLEVLHNIDDIDKYAALRRGDWKYVTGTTHEGEADHWFGEQGRGVQNPPYPLDAVLHSKAGAALAGLGAAMQIKGAAPDGYSPLTRAAAQRLRAEAEVRCPDVADDDKAVACNPLEAPCLFNVREDPCERVNLAAARPQVLLSLEEALGRYRRTMLPPGNVPTDPLANPALWNGTWTNWCSEQDDQQDRRLQGAVVALHQLDERRQGQHEHLPDGVSTLAAMSLATAAAVLAVGLVKVSPLVELSLAPLVQRVQRTT</sequence>
<comment type="cofactor">
    <cofactor evidence="1">
        <name>Ca(2+)</name>
        <dbReference type="ChEBI" id="CHEBI:29108"/>
    </cofactor>
</comment>
<evidence type="ECO:0000256" key="5">
    <source>
        <dbReference type="ARBA" id="ARBA00023180"/>
    </source>
</evidence>
<feature type="domain" description="Sulfatase N-terminal" evidence="6">
    <location>
        <begin position="16"/>
        <end position="185"/>
    </location>
</feature>
<evidence type="ECO:0000256" key="2">
    <source>
        <dbReference type="ARBA" id="ARBA00008779"/>
    </source>
</evidence>
<evidence type="ECO:0000313" key="8">
    <source>
        <dbReference type="RefSeq" id="XP_052129485.1"/>
    </source>
</evidence>
<organism evidence="7 8">
    <name type="scientific">Frankliniella occidentalis</name>
    <name type="common">Western flower thrips</name>
    <name type="synonym">Euthrips occidentalis</name>
    <dbReference type="NCBI Taxonomy" id="133901"/>
    <lineage>
        <taxon>Eukaryota</taxon>
        <taxon>Metazoa</taxon>
        <taxon>Ecdysozoa</taxon>
        <taxon>Arthropoda</taxon>
        <taxon>Hexapoda</taxon>
        <taxon>Insecta</taxon>
        <taxon>Pterygota</taxon>
        <taxon>Neoptera</taxon>
        <taxon>Paraneoptera</taxon>
        <taxon>Thysanoptera</taxon>
        <taxon>Terebrantia</taxon>
        <taxon>Thripoidea</taxon>
        <taxon>Thripidae</taxon>
        <taxon>Frankliniella</taxon>
    </lineage>
</organism>
<evidence type="ECO:0000256" key="4">
    <source>
        <dbReference type="ARBA" id="ARBA00022837"/>
    </source>
</evidence>
<dbReference type="PANTHER" id="PTHR10342:SF264">
    <property type="entry name" value="MIP05773P-RELATED"/>
    <property type="match status" value="1"/>
</dbReference>
<dbReference type="Gene3D" id="3.40.720.10">
    <property type="entry name" value="Alkaline Phosphatase, subunit A"/>
    <property type="match status" value="1"/>
</dbReference>
<dbReference type="Pfam" id="PF00884">
    <property type="entry name" value="Sulfatase"/>
    <property type="match status" value="1"/>
</dbReference>
<dbReference type="Gene3D" id="3.30.1120.10">
    <property type="match status" value="2"/>
</dbReference>
<dbReference type="RefSeq" id="XP_052129485.1">
    <property type="nucleotide sequence ID" value="XM_052273525.1"/>
</dbReference>
<name>A0A9C6X5B2_FRAOC</name>